<keyword evidence="2" id="KW-1185">Reference proteome</keyword>
<evidence type="ECO:0000313" key="2">
    <source>
        <dbReference type="Proteomes" id="UP000243217"/>
    </source>
</evidence>
<sequence length="192" mass="21114">MYLLGFVVAFTSTCPKNQVPFSCTTSHKITCVDATSVYSASVGYLRENLPLFDALNAVTFGLDHANEPLGVATNGLNISIAVKGSSFFSSQVPYEFFLEFVMSYTNTNEGRSAWRLLFSPIVINLLENANSSWRNFTTLDAVQAIDKHLWESAFEKKIKFKAGQTPLIYGLTTILLLELAANTCGTLPLHPS</sequence>
<dbReference type="EMBL" id="JNBS01002060">
    <property type="protein sequence ID" value="OQR95685.1"/>
    <property type="molecule type" value="Genomic_DNA"/>
</dbReference>
<name>A0A1V9ZCF5_9STRA</name>
<evidence type="ECO:0000313" key="1">
    <source>
        <dbReference type="EMBL" id="OQR95685.1"/>
    </source>
</evidence>
<proteinExistence type="predicted"/>
<organism evidence="1 2">
    <name type="scientific">Thraustotheca clavata</name>
    <dbReference type="NCBI Taxonomy" id="74557"/>
    <lineage>
        <taxon>Eukaryota</taxon>
        <taxon>Sar</taxon>
        <taxon>Stramenopiles</taxon>
        <taxon>Oomycota</taxon>
        <taxon>Saprolegniomycetes</taxon>
        <taxon>Saprolegniales</taxon>
        <taxon>Achlyaceae</taxon>
        <taxon>Thraustotheca</taxon>
    </lineage>
</organism>
<gene>
    <name evidence="1" type="ORF">THRCLA_07661</name>
</gene>
<feature type="non-terminal residue" evidence="1">
    <location>
        <position position="192"/>
    </location>
</feature>
<comment type="caution">
    <text evidence="1">The sequence shown here is derived from an EMBL/GenBank/DDBJ whole genome shotgun (WGS) entry which is preliminary data.</text>
</comment>
<protein>
    <submittedName>
        <fullName evidence="1">Uncharacterized protein</fullName>
    </submittedName>
</protein>
<dbReference type="OrthoDB" id="525602at2759"/>
<accession>A0A1V9ZCF5</accession>
<dbReference type="Proteomes" id="UP000243217">
    <property type="component" value="Unassembled WGS sequence"/>
</dbReference>
<dbReference type="AlphaFoldDB" id="A0A1V9ZCF5"/>
<reference evidence="1 2" key="1">
    <citation type="journal article" date="2014" name="Genome Biol. Evol.">
        <title>The secreted proteins of Achlya hypogyna and Thraustotheca clavata identify the ancestral oomycete secretome and reveal gene acquisitions by horizontal gene transfer.</title>
        <authorList>
            <person name="Misner I."/>
            <person name="Blouin N."/>
            <person name="Leonard G."/>
            <person name="Richards T.A."/>
            <person name="Lane C.E."/>
        </authorList>
    </citation>
    <scope>NUCLEOTIDE SEQUENCE [LARGE SCALE GENOMIC DNA]</scope>
    <source>
        <strain evidence="1 2">ATCC 34112</strain>
    </source>
</reference>